<dbReference type="GeneID" id="33060148"/>
<protein>
    <submittedName>
        <fullName evidence="5">Regulatory protein</fullName>
    </submittedName>
</protein>
<keyword evidence="1" id="KW-0805">Transcription regulation</keyword>
<dbReference type="PROSITE" id="PS50949">
    <property type="entry name" value="HTH_GNTR"/>
    <property type="match status" value="1"/>
</dbReference>
<sequence>MSLIDELPLFLQVSKKIEDDIIYGHFPPGTKLNEAELCERYGVSRTPIREALKLLSSEGLVEIRPRRGAIVPTLDVVTLCEMFEVMAQLEGMCGRLAARRISESEKAELLALHNLCEEYLLEDNPEDYYEANRKFHFFLYQLSHNGFLIEQAINLHNRLHPYRRLQLRVSNRMRHSFKEHQGILDAIINHDEELAETILKAHVSVQGHKFTDLIATMNLNESGQNQ</sequence>
<dbReference type="InterPro" id="IPR036388">
    <property type="entry name" value="WH-like_DNA-bd_sf"/>
</dbReference>
<dbReference type="Proteomes" id="UP000076104">
    <property type="component" value="Chromosome"/>
</dbReference>
<dbReference type="InterPro" id="IPR000524">
    <property type="entry name" value="Tscrpt_reg_HTH_GntR"/>
</dbReference>
<evidence type="ECO:0000313" key="5">
    <source>
        <dbReference type="EMBL" id="AMT97294.1"/>
    </source>
</evidence>
<dbReference type="InterPro" id="IPR011711">
    <property type="entry name" value="GntR_C"/>
</dbReference>
<gene>
    <name evidence="5" type="ORF">A3K91_1695</name>
</gene>
<dbReference type="InterPro" id="IPR008920">
    <property type="entry name" value="TF_FadR/GntR_C"/>
</dbReference>
<dbReference type="PRINTS" id="PR00035">
    <property type="entry name" value="HTHGNTR"/>
</dbReference>
<keyword evidence="6" id="KW-1185">Reference proteome</keyword>
<dbReference type="SMART" id="SM00895">
    <property type="entry name" value="FCD"/>
    <property type="match status" value="1"/>
</dbReference>
<dbReference type="Pfam" id="PF00392">
    <property type="entry name" value="GntR"/>
    <property type="match status" value="1"/>
</dbReference>
<accession>A0ABM5ZYZ2</accession>
<dbReference type="CDD" id="cd07377">
    <property type="entry name" value="WHTH_GntR"/>
    <property type="match status" value="1"/>
</dbReference>
<dbReference type="Gene3D" id="1.20.120.530">
    <property type="entry name" value="GntR ligand-binding domain-like"/>
    <property type="match status" value="1"/>
</dbReference>
<dbReference type="RefSeq" id="WP_062844876.1">
    <property type="nucleotide sequence ID" value="NZ_CP014945.1"/>
</dbReference>
<name>A0ABM5ZYZ2_9GAMM</name>
<dbReference type="SUPFAM" id="SSF46785">
    <property type="entry name" value="Winged helix' DNA-binding domain"/>
    <property type="match status" value="1"/>
</dbReference>
<dbReference type="PANTHER" id="PTHR43537">
    <property type="entry name" value="TRANSCRIPTIONAL REGULATOR, GNTR FAMILY"/>
    <property type="match status" value="1"/>
</dbReference>
<organism evidence="5 6">
    <name type="scientific">Psychrobacter alimentarius</name>
    <dbReference type="NCBI Taxonomy" id="261164"/>
    <lineage>
        <taxon>Bacteria</taxon>
        <taxon>Pseudomonadati</taxon>
        <taxon>Pseudomonadota</taxon>
        <taxon>Gammaproteobacteria</taxon>
        <taxon>Moraxellales</taxon>
        <taxon>Moraxellaceae</taxon>
        <taxon>Psychrobacter</taxon>
    </lineage>
</organism>
<evidence type="ECO:0000256" key="2">
    <source>
        <dbReference type="ARBA" id="ARBA00023125"/>
    </source>
</evidence>
<dbReference type="SUPFAM" id="SSF48008">
    <property type="entry name" value="GntR ligand-binding domain-like"/>
    <property type="match status" value="1"/>
</dbReference>
<keyword evidence="2" id="KW-0238">DNA-binding</keyword>
<evidence type="ECO:0000313" key="6">
    <source>
        <dbReference type="Proteomes" id="UP000076104"/>
    </source>
</evidence>
<keyword evidence="3" id="KW-0804">Transcription</keyword>
<dbReference type="Pfam" id="PF07729">
    <property type="entry name" value="FCD"/>
    <property type="match status" value="1"/>
</dbReference>
<evidence type="ECO:0000256" key="3">
    <source>
        <dbReference type="ARBA" id="ARBA00023163"/>
    </source>
</evidence>
<evidence type="ECO:0000259" key="4">
    <source>
        <dbReference type="PROSITE" id="PS50949"/>
    </source>
</evidence>
<dbReference type="EMBL" id="CP014945">
    <property type="protein sequence ID" value="AMT97294.1"/>
    <property type="molecule type" value="Genomic_DNA"/>
</dbReference>
<dbReference type="SMART" id="SM00345">
    <property type="entry name" value="HTH_GNTR"/>
    <property type="match status" value="1"/>
</dbReference>
<proteinExistence type="predicted"/>
<evidence type="ECO:0000256" key="1">
    <source>
        <dbReference type="ARBA" id="ARBA00023015"/>
    </source>
</evidence>
<dbReference type="PANTHER" id="PTHR43537:SF49">
    <property type="entry name" value="TRANSCRIPTIONAL REGULATORY PROTEIN"/>
    <property type="match status" value="1"/>
</dbReference>
<dbReference type="Gene3D" id="1.10.10.10">
    <property type="entry name" value="Winged helix-like DNA-binding domain superfamily/Winged helix DNA-binding domain"/>
    <property type="match status" value="1"/>
</dbReference>
<feature type="domain" description="HTH gntR-type" evidence="4">
    <location>
        <begin position="7"/>
        <end position="74"/>
    </location>
</feature>
<reference evidence="5 6" key="1">
    <citation type="submission" date="2016-03" db="EMBL/GenBank/DDBJ databases">
        <title>Genome sequencing of Psychrobacter alimentarius PAMC 27889.</title>
        <authorList>
            <person name="Lee J."/>
            <person name="Kim O.-S."/>
        </authorList>
    </citation>
    <scope>NUCLEOTIDE SEQUENCE [LARGE SCALE GENOMIC DNA]</scope>
    <source>
        <strain evidence="5 6">PAMC 27889</strain>
    </source>
</reference>
<dbReference type="InterPro" id="IPR036390">
    <property type="entry name" value="WH_DNA-bd_sf"/>
</dbReference>